<protein>
    <recommendedName>
        <fullName evidence="1">UBA domain-containing protein</fullName>
    </recommendedName>
</protein>
<dbReference type="VEuPathDB" id="FungiDB:PSHT_05566"/>
<sequence length="63" mass="6626">MGGMGFPMAPPQPADPRPAEERFEVQLGQLQAMGFTDSRQNVTALMASGGSVEAAIEYILSGN</sequence>
<accession>A0A2S4WAG6</accession>
<dbReference type="InterPro" id="IPR015940">
    <property type="entry name" value="UBA"/>
</dbReference>
<evidence type="ECO:0000313" key="3">
    <source>
        <dbReference type="Proteomes" id="UP000238274"/>
    </source>
</evidence>
<name>A0A2S4WAG6_9BASI</name>
<comment type="caution">
    <text evidence="2">The sequence shown here is derived from an EMBL/GenBank/DDBJ whole genome shotgun (WGS) entry which is preliminary data.</text>
</comment>
<reference evidence="3" key="2">
    <citation type="journal article" date="2018" name="BMC Genomics">
        <title>Genomic insights into host adaptation between the wheat stripe rust pathogen (Puccinia striiformis f. sp. tritici) and the barley stripe rust pathogen (Puccinia striiformis f. sp. hordei).</title>
        <authorList>
            <person name="Xia C."/>
            <person name="Wang M."/>
            <person name="Yin C."/>
            <person name="Cornejo O.E."/>
            <person name="Hulbert S.H."/>
            <person name="Chen X."/>
        </authorList>
    </citation>
    <scope>NUCLEOTIDE SEQUENCE [LARGE SCALE GENOMIC DNA]</scope>
    <source>
        <strain evidence="3">93TX-2</strain>
    </source>
</reference>
<organism evidence="2 3">
    <name type="scientific">Puccinia striiformis</name>
    <dbReference type="NCBI Taxonomy" id="27350"/>
    <lineage>
        <taxon>Eukaryota</taxon>
        <taxon>Fungi</taxon>
        <taxon>Dikarya</taxon>
        <taxon>Basidiomycota</taxon>
        <taxon>Pucciniomycotina</taxon>
        <taxon>Pucciniomycetes</taxon>
        <taxon>Pucciniales</taxon>
        <taxon>Pucciniaceae</taxon>
        <taxon>Puccinia</taxon>
    </lineage>
</organism>
<dbReference type="Proteomes" id="UP000238274">
    <property type="component" value="Unassembled WGS sequence"/>
</dbReference>
<evidence type="ECO:0000259" key="1">
    <source>
        <dbReference type="PROSITE" id="PS50030"/>
    </source>
</evidence>
<dbReference type="Pfam" id="PF00627">
    <property type="entry name" value="UBA"/>
    <property type="match status" value="1"/>
</dbReference>
<dbReference type="AlphaFoldDB" id="A0A2S4WAG6"/>
<dbReference type="InterPro" id="IPR009060">
    <property type="entry name" value="UBA-like_sf"/>
</dbReference>
<dbReference type="SUPFAM" id="SSF46934">
    <property type="entry name" value="UBA-like"/>
    <property type="match status" value="1"/>
</dbReference>
<reference evidence="3" key="3">
    <citation type="journal article" date="2018" name="Mol. Plant Microbe Interact.">
        <title>Genome sequence resources for the wheat stripe rust pathogen (Puccinia striiformis f. sp. tritici) and the barley stripe rust pathogen (Puccinia striiformis f. sp. hordei).</title>
        <authorList>
            <person name="Xia C."/>
            <person name="Wang M."/>
            <person name="Yin C."/>
            <person name="Cornejo O.E."/>
            <person name="Hulbert S.H."/>
            <person name="Chen X."/>
        </authorList>
    </citation>
    <scope>NUCLEOTIDE SEQUENCE [LARGE SCALE GENOMIC DNA]</scope>
    <source>
        <strain evidence="3">93TX-2</strain>
    </source>
</reference>
<gene>
    <name evidence="2" type="ORF">PSHT_05566</name>
</gene>
<proteinExistence type="predicted"/>
<reference evidence="2 3" key="1">
    <citation type="submission" date="2017-12" db="EMBL/GenBank/DDBJ databases">
        <title>Gene loss provides genomic basis for host adaptation in cereal stripe rust fungi.</title>
        <authorList>
            <person name="Xia C."/>
        </authorList>
    </citation>
    <scope>NUCLEOTIDE SEQUENCE [LARGE SCALE GENOMIC DNA]</scope>
    <source>
        <strain evidence="2 3">93TX-2</strain>
    </source>
</reference>
<keyword evidence="3" id="KW-1185">Reference proteome</keyword>
<dbReference type="Gene3D" id="1.10.8.10">
    <property type="entry name" value="DNA helicase RuvA subunit, C-terminal domain"/>
    <property type="match status" value="1"/>
</dbReference>
<feature type="domain" description="UBA" evidence="1">
    <location>
        <begin position="18"/>
        <end position="62"/>
    </location>
</feature>
<dbReference type="OrthoDB" id="267397at2759"/>
<dbReference type="EMBL" id="PKSM01000060">
    <property type="protein sequence ID" value="POW18765.1"/>
    <property type="molecule type" value="Genomic_DNA"/>
</dbReference>
<dbReference type="PROSITE" id="PS50030">
    <property type="entry name" value="UBA"/>
    <property type="match status" value="1"/>
</dbReference>
<evidence type="ECO:0000313" key="2">
    <source>
        <dbReference type="EMBL" id="POW18765.1"/>
    </source>
</evidence>
<dbReference type="SMART" id="SM00165">
    <property type="entry name" value="UBA"/>
    <property type="match status" value="1"/>
</dbReference>